<dbReference type="RefSeq" id="YP_010049789.1">
    <property type="nucleotide sequence ID" value="NC_054393.1"/>
</dbReference>
<sequence>MAAVVPLVLNVAAHTEVVNGEVVVALVVDGKVIERKPLRDYMCCPTCGTNRSSHTTTTNLERA</sequence>
<keyword evidence="2" id="KW-1185">Reference proteome</keyword>
<name>A0A482J6Y6_9CAUD</name>
<dbReference type="Proteomes" id="UP000294565">
    <property type="component" value="Segment"/>
</dbReference>
<dbReference type="KEGG" id="vg:63743112"/>
<proteinExistence type="predicted"/>
<evidence type="ECO:0000313" key="2">
    <source>
        <dbReference type="Proteomes" id="UP000294565"/>
    </source>
</evidence>
<organism evidence="1 2">
    <name type="scientific">Mycobacterium phage Typha</name>
    <dbReference type="NCBI Taxonomy" id="2517971"/>
    <lineage>
        <taxon>Viruses</taxon>
        <taxon>Duplodnaviria</taxon>
        <taxon>Heunggongvirae</taxon>
        <taxon>Uroviricota</taxon>
        <taxon>Caudoviricetes</taxon>
        <taxon>Typhavirus</taxon>
        <taxon>Typhavirus typha</taxon>
    </lineage>
</organism>
<dbReference type="EMBL" id="MK494099">
    <property type="protein sequence ID" value="QBP29777.1"/>
    <property type="molecule type" value="Genomic_DNA"/>
</dbReference>
<accession>A0A482J6Y6</accession>
<gene>
    <name evidence="1" type="primary">122</name>
    <name evidence="1" type="ORF">SEA_TYPHA_122</name>
</gene>
<protein>
    <submittedName>
        <fullName evidence="1">Uncharacterized protein</fullName>
    </submittedName>
</protein>
<dbReference type="GeneID" id="63743112"/>
<reference evidence="1 2" key="1">
    <citation type="submission" date="2019-02" db="EMBL/GenBank/DDBJ databases">
        <authorList>
            <person name="Kanzanas C."/>
            <person name="Smith M.A."/>
            <person name="Zack K.M."/>
            <person name="Garlena R.A."/>
            <person name="Russell D.A."/>
            <person name="Pope W.H."/>
            <person name="Jacobs-Sera D."/>
            <person name="Hatfull G.F."/>
        </authorList>
    </citation>
    <scope>NUCLEOTIDE SEQUENCE [LARGE SCALE GENOMIC DNA]</scope>
</reference>
<evidence type="ECO:0000313" key="1">
    <source>
        <dbReference type="EMBL" id="QBP29777.1"/>
    </source>
</evidence>